<keyword evidence="5 6" id="KW-0472">Membrane</keyword>
<reference evidence="7 8" key="1">
    <citation type="submission" date="2017-03" db="EMBL/GenBank/DDBJ databases">
        <title>Whole genome sequences of fourteen strains of Bradyrhizobium canariense and one strain of Bradyrhizobium japonicum isolated from Lupinus (Papilionoideae: Genisteae) species in Algeria.</title>
        <authorList>
            <person name="Crovadore J."/>
            <person name="Chekireb D."/>
            <person name="Brachmann A."/>
            <person name="Chablais R."/>
            <person name="Cochard B."/>
            <person name="Lefort F."/>
        </authorList>
    </citation>
    <scope>NUCLEOTIDE SEQUENCE [LARGE SCALE GENOMIC DNA]</scope>
    <source>
        <strain evidence="7 8">UBMA197</strain>
    </source>
</reference>
<dbReference type="InterPro" id="IPR043428">
    <property type="entry name" value="LivM-like"/>
</dbReference>
<dbReference type="Pfam" id="PF02653">
    <property type="entry name" value="BPD_transp_2"/>
    <property type="match status" value="1"/>
</dbReference>
<dbReference type="GO" id="GO:0005886">
    <property type="term" value="C:plasma membrane"/>
    <property type="evidence" value="ECO:0007669"/>
    <property type="project" value="UniProtKB-SubCell"/>
</dbReference>
<keyword evidence="4 6" id="KW-1133">Transmembrane helix</keyword>
<feature type="transmembrane region" description="Helical" evidence="6">
    <location>
        <begin position="55"/>
        <end position="77"/>
    </location>
</feature>
<feature type="transmembrane region" description="Helical" evidence="6">
    <location>
        <begin position="244"/>
        <end position="263"/>
    </location>
</feature>
<feature type="transmembrane region" description="Helical" evidence="6">
    <location>
        <begin position="125"/>
        <end position="146"/>
    </location>
</feature>
<evidence type="ECO:0000256" key="3">
    <source>
        <dbReference type="ARBA" id="ARBA00022692"/>
    </source>
</evidence>
<accession>A0A1Y2JDA8</accession>
<dbReference type="PANTHER" id="PTHR30482:SF10">
    <property type="entry name" value="HIGH-AFFINITY BRANCHED-CHAIN AMINO ACID TRANSPORT PROTEIN BRAE"/>
    <property type="match status" value="1"/>
</dbReference>
<organism evidence="7 8">
    <name type="scientific">Bradyrhizobium japonicum</name>
    <dbReference type="NCBI Taxonomy" id="375"/>
    <lineage>
        <taxon>Bacteria</taxon>
        <taxon>Pseudomonadati</taxon>
        <taxon>Pseudomonadota</taxon>
        <taxon>Alphaproteobacteria</taxon>
        <taxon>Hyphomicrobiales</taxon>
        <taxon>Nitrobacteraceae</taxon>
        <taxon>Bradyrhizobium</taxon>
    </lineage>
</organism>
<keyword evidence="3 6" id="KW-0812">Transmembrane</keyword>
<comment type="subcellular location">
    <subcellularLocation>
        <location evidence="1">Cell membrane</location>
        <topology evidence="1">Multi-pass membrane protein</topology>
    </subcellularLocation>
</comment>
<gene>
    <name evidence="7" type="ORF">BSZ19_43320</name>
</gene>
<evidence type="ECO:0000313" key="8">
    <source>
        <dbReference type="Proteomes" id="UP000193335"/>
    </source>
</evidence>
<evidence type="ECO:0000313" key="7">
    <source>
        <dbReference type="EMBL" id="OSJ24085.1"/>
    </source>
</evidence>
<sequence length="283" mass="29175">MSGYLTGLIVLLALNAIAAYGVYLPMAAGQLNLGIAGFMAIGAYASAYLTNVYGWPALAAIAAGGGTAAILAFVVAMPILRTQGIYLSLATFALGQVICAILLNLEVVGGAAGYPVSTHIEASTVVAVTVVVVSLVYLMSTTRVPIYLAAVKNDPLVADLLGLNVKALGVAALTAGATIAGVGGALYAHYFNYVEAQYFGVMLSTYTVLYVLLGGTQSVLGPLVGAAIFTIVPEALRSSSQWRYAIFALFIILFMALRPQGLITRGLTRRRAQAAVQGGTTAS</sequence>
<evidence type="ECO:0000256" key="2">
    <source>
        <dbReference type="ARBA" id="ARBA00022475"/>
    </source>
</evidence>
<feature type="transmembrane region" description="Helical" evidence="6">
    <location>
        <begin position="84"/>
        <end position="105"/>
    </location>
</feature>
<feature type="transmembrane region" description="Helical" evidence="6">
    <location>
        <begin position="31"/>
        <end position="49"/>
    </location>
</feature>
<dbReference type="CDD" id="cd06581">
    <property type="entry name" value="TM_PBP1_LivM_like"/>
    <property type="match status" value="1"/>
</dbReference>
<name>A0A1Y2JDA8_BRAJP</name>
<dbReference type="Proteomes" id="UP000193335">
    <property type="component" value="Unassembled WGS sequence"/>
</dbReference>
<dbReference type="RefSeq" id="WP_085404923.1">
    <property type="nucleotide sequence ID" value="NZ_NAFL01000283.1"/>
</dbReference>
<dbReference type="EMBL" id="NAFL01000283">
    <property type="protein sequence ID" value="OSJ24085.1"/>
    <property type="molecule type" value="Genomic_DNA"/>
</dbReference>
<feature type="transmembrane region" description="Helical" evidence="6">
    <location>
        <begin position="208"/>
        <end position="232"/>
    </location>
</feature>
<feature type="transmembrane region" description="Helical" evidence="6">
    <location>
        <begin position="167"/>
        <end position="188"/>
    </location>
</feature>
<evidence type="ECO:0000256" key="4">
    <source>
        <dbReference type="ARBA" id="ARBA00022989"/>
    </source>
</evidence>
<dbReference type="GO" id="GO:0015658">
    <property type="term" value="F:branched-chain amino acid transmembrane transporter activity"/>
    <property type="evidence" value="ECO:0007669"/>
    <property type="project" value="InterPro"/>
</dbReference>
<protein>
    <submittedName>
        <fullName evidence="7">Branched-chain amino acid ABC transporter permease</fullName>
    </submittedName>
</protein>
<evidence type="ECO:0000256" key="6">
    <source>
        <dbReference type="SAM" id="Phobius"/>
    </source>
</evidence>
<keyword evidence="2" id="KW-1003">Cell membrane</keyword>
<proteinExistence type="predicted"/>
<dbReference type="AlphaFoldDB" id="A0A1Y2JDA8"/>
<evidence type="ECO:0000256" key="5">
    <source>
        <dbReference type="ARBA" id="ARBA00023136"/>
    </source>
</evidence>
<feature type="transmembrane region" description="Helical" evidence="6">
    <location>
        <begin position="6"/>
        <end position="24"/>
    </location>
</feature>
<comment type="caution">
    <text evidence="7">The sequence shown here is derived from an EMBL/GenBank/DDBJ whole genome shotgun (WGS) entry which is preliminary data.</text>
</comment>
<dbReference type="InterPro" id="IPR001851">
    <property type="entry name" value="ABC_transp_permease"/>
</dbReference>
<evidence type="ECO:0000256" key="1">
    <source>
        <dbReference type="ARBA" id="ARBA00004651"/>
    </source>
</evidence>
<dbReference type="PANTHER" id="PTHR30482">
    <property type="entry name" value="HIGH-AFFINITY BRANCHED-CHAIN AMINO ACID TRANSPORT SYSTEM PERMEASE"/>
    <property type="match status" value="1"/>
</dbReference>